<sequence length="61" mass="6955">MSETEFETRLRDLIIEARDRNAPVYGAYSIRSPDPNRQDYDVLITEVANAGDHHSFGDISE</sequence>
<dbReference type="AlphaFoldDB" id="M0LT84"/>
<protein>
    <submittedName>
        <fullName evidence="1">Uncharacterized protein</fullName>
    </submittedName>
</protein>
<keyword evidence="2" id="KW-1185">Reference proteome</keyword>
<comment type="caution">
    <text evidence="1">The sequence shown here is derived from an EMBL/GenBank/DDBJ whole genome shotgun (WGS) entry which is preliminary data.</text>
</comment>
<evidence type="ECO:0000313" key="1">
    <source>
        <dbReference type="EMBL" id="EMA36772.1"/>
    </source>
</evidence>
<organism evidence="1 2">
    <name type="scientific">Halococcus hamelinensis 100A6</name>
    <dbReference type="NCBI Taxonomy" id="1132509"/>
    <lineage>
        <taxon>Archaea</taxon>
        <taxon>Methanobacteriati</taxon>
        <taxon>Methanobacteriota</taxon>
        <taxon>Stenosarchaea group</taxon>
        <taxon>Halobacteria</taxon>
        <taxon>Halobacteriales</taxon>
        <taxon>Halococcaceae</taxon>
        <taxon>Halococcus</taxon>
    </lineage>
</organism>
<reference evidence="1 2" key="1">
    <citation type="journal article" date="2014" name="PLoS Genet.">
        <title>Phylogenetically driven sequencing of extremely halophilic archaea reveals strategies for static and dynamic osmo-response.</title>
        <authorList>
            <person name="Becker E.A."/>
            <person name="Seitzer P.M."/>
            <person name="Tritt A."/>
            <person name="Larsen D."/>
            <person name="Krusor M."/>
            <person name="Yao A.I."/>
            <person name="Wu D."/>
            <person name="Madern D."/>
            <person name="Eisen J.A."/>
            <person name="Darling A.E."/>
            <person name="Facciotti M.T."/>
        </authorList>
    </citation>
    <scope>NUCLEOTIDE SEQUENCE [LARGE SCALE GENOMIC DNA]</scope>
    <source>
        <strain evidence="1 2">100A6</strain>
    </source>
</reference>
<dbReference type="PATRIC" id="fig|1132509.6.peg.3199"/>
<gene>
    <name evidence="1" type="ORF">C447_13714</name>
</gene>
<proteinExistence type="predicted"/>
<dbReference type="RefSeq" id="WP_007694849.1">
    <property type="nucleotide sequence ID" value="NZ_AOMB01000039.1"/>
</dbReference>
<evidence type="ECO:0000313" key="2">
    <source>
        <dbReference type="Proteomes" id="UP000011566"/>
    </source>
</evidence>
<name>M0LT84_9EURY</name>
<dbReference type="Proteomes" id="UP000011566">
    <property type="component" value="Unassembled WGS sequence"/>
</dbReference>
<dbReference type="EMBL" id="AOMB01000039">
    <property type="protein sequence ID" value="EMA36772.1"/>
    <property type="molecule type" value="Genomic_DNA"/>
</dbReference>
<dbReference type="OrthoDB" id="214639at2157"/>
<accession>M0LT84</accession>